<feature type="transmembrane region" description="Helical" evidence="9">
    <location>
        <begin position="516"/>
        <end position="535"/>
    </location>
</feature>
<dbReference type="InterPro" id="IPR050297">
    <property type="entry name" value="LipidA_mod_glycosyltrf_83"/>
</dbReference>
<dbReference type="GO" id="GO:0016763">
    <property type="term" value="F:pentosyltransferase activity"/>
    <property type="evidence" value="ECO:0007669"/>
    <property type="project" value="TreeGrafter"/>
</dbReference>
<accession>A0A1C6UYZ8</accession>
<keyword evidence="3" id="KW-0328">Glycosyltransferase</keyword>
<gene>
    <name evidence="10" type="ORF">GA0070608_2118</name>
</gene>
<organism evidence="10 11">
    <name type="scientific">Micromonospora peucetia</name>
    <dbReference type="NCBI Taxonomy" id="47871"/>
    <lineage>
        <taxon>Bacteria</taxon>
        <taxon>Bacillati</taxon>
        <taxon>Actinomycetota</taxon>
        <taxon>Actinomycetes</taxon>
        <taxon>Micromonosporales</taxon>
        <taxon>Micromonosporaceae</taxon>
        <taxon>Micromonospora</taxon>
    </lineage>
</organism>
<evidence type="ECO:0000313" key="10">
    <source>
        <dbReference type="EMBL" id="SCL59288.1"/>
    </source>
</evidence>
<reference evidence="11" key="1">
    <citation type="submission" date="2016-06" db="EMBL/GenBank/DDBJ databases">
        <authorList>
            <person name="Varghese N."/>
            <person name="Submissions Spin"/>
        </authorList>
    </citation>
    <scope>NUCLEOTIDE SEQUENCE [LARGE SCALE GENOMIC DNA]</scope>
    <source>
        <strain evidence="11">DSM 43363</strain>
    </source>
</reference>
<evidence type="ECO:0000256" key="6">
    <source>
        <dbReference type="ARBA" id="ARBA00022989"/>
    </source>
</evidence>
<proteinExistence type="predicted"/>
<evidence type="ECO:0000256" key="3">
    <source>
        <dbReference type="ARBA" id="ARBA00022676"/>
    </source>
</evidence>
<evidence type="ECO:0000256" key="4">
    <source>
        <dbReference type="ARBA" id="ARBA00022679"/>
    </source>
</evidence>
<protein>
    <submittedName>
        <fullName evidence="10">Predicted membrane protein (DUF2142)</fullName>
    </submittedName>
</protein>
<feature type="region of interest" description="Disordered" evidence="8">
    <location>
        <begin position="374"/>
        <end position="398"/>
    </location>
</feature>
<keyword evidence="5 9" id="KW-0812">Transmembrane</keyword>
<keyword evidence="2" id="KW-1003">Cell membrane</keyword>
<evidence type="ECO:0000256" key="8">
    <source>
        <dbReference type="SAM" id="MobiDB-lite"/>
    </source>
</evidence>
<dbReference type="PANTHER" id="PTHR33908:SF11">
    <property type="entry name" value="MEMBRANE PROTEIN"/>
    <property type="match status" value="1"/>
</dbReference>
<dbReference type="GO" id="GO:0009103">
    <property type="term" value="P:lipopolysaccharide biosynthetic process"/>
    <property type="evidence" value="ECO:0007669"/>
    <property type="project" value="UniProtKB-ARBA"/>
</dbReference>
<keyword evidence="7 9" id="KW-0472">Membrane</keyword>
<name>A0A1C6UYZ8_9ACTN</name>
<evidence type="ECO:0000256" key="5">
    <source>
        <dbReference type="ARBA" id="ARBA00022692"/>
    </source>
</evidence>
<dbReference type="Proteomes" id="UP000199343">
    <property type="component" value="Unassembled WGS sequence"/>
</dbReference>
<dbReference type="EMBL" id="FMIC01000002">
    <property type="protein sequence ID" value="SCL59288.1"/>
    <property type="molecule type" value="Genomic_DNA"/>
</dbReference>
<feature type="transmembrane region" description="Helical" evidence="9">
    <location>
        <begin position="547"/>
        <end position="568"/>
    </location>
</feature>
<keyword evidence="4" id="KW-0808">Transferase</keyword>
<dbReference type="GO" id="GO:0005886">
    <property type="term" value="C:plasma membrane"/>
    <property type="evidence" value="ECO:0007669"/>
    <property type="project" value="UniProtKB-SubCell"/>
</dbReference>
<evidence type="ECO:0000256" key="9">
    <source>
        <dbReference type="SAM" id="Phobius"/>
    </source>
</evidence>
<feature type="compositionally biased region" description="Pro residues" evidence="8">
    <location>
        <begin position="137"/>
        <end position="146"/>
    </location>
</feature>
<feature type="transmembrane region" description="Helical" evidence="9">
    <location>
        <begin position="606"/>
        <end position="631"/>
    </location>
</feature>
<feature type="transmembrane region" description="Helical" evidence="9">
    <location>
        <begin position="82"/>
        <end position="102"/>
    </location>
</feature>
<feature type="transmembrane region" description="Helical" evidence="9">
    <location>
        <begin position="55"/>
        <end position="76"/>
    </location>
</feature>
<dbReference type="PANTHER" id="PTHR33908">
    <property type="entry name" value="MANNOSYLTRANSFERASE YKCB-RELATED"/>
    <property type="match status" value="1"/>
</dbReference>
<evidence type="ECO:0000256" key="2">
    <source>
        <dbReference type="ARBA" id="ARBA00022475"/>
    </source>
</evidence>
<dbReference type="AlphaFoldDB" id="A0A1C6UYZ8"/>
<feature type="transmembrane region" description="Helical" evidence="9">
    <location>
        <begin position="12"/>
        <end position="43"/>
    </location>
</feature>
<feature type="transmembrane region" description="Helical" evidence="9">
    <location>
        <begin position="252"/>
        <end position="270"/>
    </location>
</feature>
<sequence>MLSNAGIGRGSLRFMVFTAAMSAVGHLLALAPVAAIGLLAVALRPAGTVAGRRLALVRAALVTGAFAVLTVELLGALRLLTLPAFAVAWLSLLAGAGAAAGWRRRRDAARRTVQVVAVEVVAAPEPALVGATTGPTAGPPAPPPSPDTAAPHAEPRRAGWPTRLADAWRTAGRGERLLAGTVGGLLLVEFLIALLAEPNNFDSQTYHLPKVEQWVASGSLEFWPTAIHRQVTIPPGAEYLLLHLRLFTGGDALHNLVQWAAGVGVLLAATRITAQLGGGRRAQLLTAFVLATTPMVALQATSTQTDLVCAAWVACAATLALDGLRRRAGVGAMLALGAATGLTALTKTNGLVAVGPLLLLWGLAQLRLARAGSAPEHAGSPGRGTESPDASRPGRFRRGRQVRRTVAGSVLILLVAGVVVGPFLARVTAEFGHPLGPPRLRESVPMERHDPASVLVNALRIVHTAFDTPLAPLRRAGAGAIVGGAGVIGVDPQDRAITFGQERFPVPSWYPDEDRVAFPLAGVLAVIGAAVALARPGRVSPTRAGPLRAYAVVVVAAVLLHTAMIKWQPWGNRLLLYTLVLAVPLAGLWLDALFRRRAGGAGGRRPVAAGLAVSVLATCALAGVLAVSYGFPRRLVGAGSVFTTSEWDTRFLRRPQWAEEFRWAADAVRATDARRIGLVQQNDNWEYPWWLLLRDADGRPPELVALQSVLPGRPPADPASVDAIVCTGSRPACTALVPGGWRVQFRGYAGYALPPAG</sequence>
<feature type="transmembrane region" description="Helical" evidence="9">
    <location>
        <begin position="405"/>
        <end position="425"/>
    </location>
</feature>
<dbReference type="STRING" id="47871.GA0070608_2118"/>
<feature type="transmembrane region" description="Helical" evidence="9">
    <location>
        <begin position="574"/>
        <end position="594"/>
    </location>
</feature>
<evidence type="ECO:0000256" key="7">
    <source>
        <dbReference type="ARBA" id="ARBA00023136"/>
    </source>
</evidence>
<feature type="transmembrane region" description="Helical" evidence="9">
    <location>
        <begin position="177"/>
        <end position="196"/>
    </location>
</feature>
<evidence type="ECO:0000313" key="11">
    <source>
        <dbReference type="Proteomes" id="UP000199343"/>
    </source>
</evidence>
<evidence type="ECO:0000256" key="1">
    <source>
        <dbReference type="ARBA" id="ARBA00004651"/>
    </source>
</evidence>
<keyword evidence="6 9" id="KW-1133">Transmembrane helix</keyword>
<feature type="region of interest" description="Disordered" evidence="8">
    <location>
        <begin position="129"/>
        <end position="156"/>
    </location>
</feature>
<comment type="subcellular location">
    <subcellularLocation>
        <location evidence="1">Cell membrane</location>
        <topology evidence="1">Multi-pass membrane protein</topology>
    </subcellularLocation>
</comment>